<sequence>MDPFSDWRIADSTINLSIDLNSSMRYYIEGKCLYLERDTEFCDFGSNIVIPLEARWHLISCIRIKNSVIFLDSIVYYDMNVTCLAEAVKDWKHKVFGNILTCKRIVVTQLKGIQAALKRKRSRKLEELEGDFRVELEKILDLDELIWQHKSGCEWLIEGDHNIKYVHIKTLAKRKQNKIYALKLEGDEWCFEDEVLKDKLSKLLPW</sequence>
<accession>A0A9D3VX00</accession>
<dbReference type="EMBL" id="JAIQCV010000005">
    <property type="protein sequence ID" value="KAH1098663.1"/>
    <property type="molecule type" value="Genomic_DNA"/>
</dbReference>
<proteinExistence type="predicted"/>
<dbReference type="Proteomes" id="UP000828251">
    <property type="component" value="Unassembled WGS sequence"/>
</dbReference>
<evidence type="ECO:0000313" key="2">
    <source>
        <dbReference type="Proteomes" id="UP000828251"/>
    </source>
</evidence>
<dbReference type="AlphaFoldDB" id="A0A9D3VX00"/>
<evidence type="ECO:0000313" key="1">
    <source>
        <dbReference type="EMBL" id="KAH1098663.1"/>
    </source>
</evidence>
<comment type="caution">
    <text evidence="1">The sequence shown here is derived from an EMBL/GenBank/DDBJ whole genome shotgun (WGS) entry which is preliminary data.</text>
</comment>
<dbReference type="OrthoDB" id="1113909at2759"/>
<reference evidence="1 2" key="1">
    <citation type="journal article" date="2021" name="Plant Biotechnol. J.">
        <title>Multi-omics assisted identification of the key and species-specific regulatory components of drought-tolerant mechanisms in Gossypium stocksii.</title>
        <authorList>
            <person name="Yu D."/>
            <person name="Ke L."/>
            <person name="Zhang D."/>
            <person name="Wu Y."/>
            <person name="Sun Y."/>
            <person name="Mei J."/>
            <person name="Sun J."/>
            <person name="Sun Y."/>
        </authorList>
    </citation>
    <scope>NUCLEOTIDE SEQUENCE [LARGE SCALE GENOMIC DNA]</scope>
    <source>
        <strain evidence="2">cv. E1</strain>
        <tissue evidence="1">Leaf</tissue>
    </source>
</reference>
<organism evidence="1 2">
    <name type="scientific">Gossypium stocksii</name>
    <dbReference type="NCBI Taxonomy" id="47602"/>
    <lineage>
        <taxon>Eukaryota</taxon>
        <taxon>Viridiplantae</taxon>
        <taxon>Streptophyta</taxon>
        <taxon>Embryophyta</taxon>
        <taxon>Tracheophyta</taxon>
        <taxon>Spermatophyta</taxon>
        <taxon>Magnoliopsida</taxon>
        <taxon>eudicotyledons</taxon>
        <taxon>Gunneridae</taxon>
        <taxon>Pentapetalae</taxon>
        <taxon>rosids</taxon>
        <taxon>malvids</taxon>
        <taxon>Malvales</taxon>
        <taxon>Malvaceae</taxon>
        <taxon>Malvoideae</taxon>
        <taxon>Gossypium</taxon>
    </lineage>
</organism>
<protein>
    <submittedName>
        <fullName evidence="1">Uncharacterized protein</fullName>
    </submittedName>
</protein>
<keyword evidence="2" id="KW-1185">Reference proteome</keyword>
<name>A0A9D3VX00_9ROSI</name>
<gene>
    <name evidence="1" type="ORF">J1N35_015584</name>
</gene>